<dbReference type="FunFam" id="3.40.50.300:FF:000032">
    <property type="entry name" value="Export ABC transporter ATP-binding protein"/>
    <property type="match status" value="1"/>
</dbReference>
<organism evidence="6 7">
    <name type="scientific">candidate division TA06 bacterium</name>
    <dbReference type="NCBI Taxonomy" id="2250710"/>
    <lineage>
        <taxon>Bacteria</taxon>
        <taxon>Bacteria division TA06</taxon>
    </lineage>
</organism>
<dbReference type="InterPro" id="IPR003593">
    <property type="entry name" value="AAA+_ATPase"/>
</dbReference>
<comment type="caution">
    <text evidence="6">The sequence shown here is derived from an EMBL/GenBank/DDBJ whole genome shotgun (WGS) entry which is preliminary data.</text>
</comment>
<dbReference type="SUPFAM" id="SSF52540">
    <property type="entry name" value="P-loop containing nucleoside triphosphate hydrolases"/>
    <property type="match status" value="1"/>
</dbReference>
<evidence type="ECO:0000259" key="5">
    <source>
        <dbReference type="PROSITE" id="PS50893"/>
    </source>
</evidence>
<dbReference type="PROSITE" id="PS00211">
    <property type="entry name" value="ABC_TRANSPORTER_1"/>
    <property type="match status" value="1"/>
</dbReference>
<gene>
    <name evidence="6" type="ORF">HY768_03300</name>
</gene>
<dbReference type="PANTHER" id="PTHR42798:SF7">
    <property type="entry name" value="ALPHA-D-RIBOSE 1-METHYLPHOSPHONATE 5-TRIPHOSPHATE SYNTHASE SUBUNIT PHNL"/>
    <property type="match status" value="1"/>
</dbReference>
<dbReference type="GO" id="GO:0098796">
    <property type="term" value="C:membrane protein complex"/>
    <property type="evidence" value="ECO:0007669"/>
    <property type="project" value="UniProtKB-ARBA"/>
</dbReference>
<dbReference type="PROSITE" id="PS50893">
    <property type="entry name" value="ABC_TRANSPORTER_2"/>
    <property type="match status" value="1"/>
</dbReference>
<dbReference type="GO" id="GO:0005524">
    <property type="term" value="F:ATP binding"/>
    <property type="evidence" value="ECO:0007669"/>
    <property type="project" value="UniProtKB-KW"/>
</dbReference>
<protein>
    <submittedName>
        <fullName evidence="6">ABC transporter ATP-binding protein</fullName>
    </submittedName>
</protein>
<comment type="similarity">
    <text evidence="1">Belongs to the ABC transporter superfamily.</text>
</comment>
<keyword evidence="4 6" id="KW-0067">ATP-binding</keyword>
<dbReference type="CDD" id="cd03255">
    <property type="entry name" value="ABC_MJ0796_LolCDE_FtsE"/>
    <property type="match status" value="1"/>
</dbReference>
<proteinExistence type="inferred from homology"/>
<reference evidence="6" key="1">
    <citation type="submission" date="2020-07" db="EMBL/GenBank/DDBJ databases">
        <title>Huge and variable diversity of episymbiotic CPR bacteria and DPANN archaea in groundwater ecosystems.</title>
        <authorList>
            <person name="He C.Y."/>
            <person name="Keren R."/>
            <person name="Whittaker M."/>
            <person name="Farag I.F."/>
            <person name="Doudna J."/>
            <person name="Cate J.H.D."/>
            <person name="Banfield J.F."/>
        </authorList>
    </citation>
    <scope>NUCLEOTIDE SEQUENCE</scope>
    <source>
        <strain evidence="6">NC_groundwater_1520_Pr4_B-0.1um_53_5</strain>
    </source>
</reference>
<feature type="domain" description="ABC transporter" evidence="5">
    <location>
        <begin position="5"/>
        <end position="225"/>
    </location>
</feature>
<dbReference type="Proteomes" id="UP000736328">
    <property type="component" value="Unassembled WGS sequence"/>
</dbReference>
<keyword evidence="2" id="KW-0813">Transport</keyword>
<dbReference type="GO" id="GO:0016887">
    <property type="term" value="F:ATP hydrolysis activity"/>
    <property type="evidence" value="ECO:0007669"/>
    <property type="project" value="InterPro"/>
</dbReference>
<keyword evidence="3" id="KW-0547">Nucleotide-binding</keyword>
<dbReference type="GO" id="GO:0022857">
    <property type="term" value="F:transmembrane transporter activity"/>
    <property type="evidence" value="ECO:0007669"/>
    <property type="project" value="UniProtKB-ARBA"/>
</dbReference>
<dbReference type="AlphaFoldDB" id="A0A933MK08"/>
<evidence type="ECO:0000313" key="6">
    <source>
        <dbReference type="EMBL" id="MBI4726245.1"/>
    </source>
</evidence>
<dbReference type="Gene3D" id="3.40.50.300">
    <property type="entry name" value="P-loop containing nucleotide triphosphate hydrolases"/>
    <property type="match status" value="1"/>
</dbReference>
<evidence type="ECO:0000313" key="7">
    <source>
        <dbReference type="Proteomes" id="UP000736328"/>
    </source>
</evidence>
<evidence type="ECO:0000256" key="4">
    <source>
        <dbReference type="ARBA" id="ARBA00022840"/>
    </source>
</evidence>
<name>A0A933MK08_UNCT6</name>
<dbReference type="PANTHER" id="PTHR42798">
    <property type="entry name" value="LIPOPROTEIN-RELEASING SYSTEM ATP-BINDING PROTEIN LOLD"/>
    <property type="match status" value="1"/>
</dbReference>
<evidence type="ECO:0000256" key="1">
    <source>
        <dbReference type="ARBA" id="ARBA00005417"/>
    </source>
</evidence>
<dbReference type="EMBL" id="JACQXR010000039">
    <property type="protein sequence ID" value="MBI4726245.1"/>
    <property type="molecule type" value="Genomic_DNA"/>
</dbReference>
<dbReference type="InterPro" id="IPR017871">
    <property type="entry name" value="ABC_transporter-like_CS"/>
</dbReference>
<evidence type="ECO:0000256" key="3">
    <source>
        <dbReference type="ARBA" id="ARBA00022741"/>
    </source>
</evidence>
<dbReference type="Pfam" id="PF00005">
    <property type="entry name" value="ABC_tran"/>
    <property type="match status" value="1"/>
</dbReference>
<sequence>MSAVIKAINVGRIFKAPKGTIQVLSELTLSVEKGETIAITGASGSGKSTLLQILGCLDRPTAGQVTIAGQDTSKLSDHELASVRNKSIGFVFQFHHLLPEFCAWENVAMPLLVRGQSLIQAEETSRKILNDLGLEERAEHKPNELSGGEQQRVAIARAMVARPLVLLADEPTGNLDRATGQNVAQLLWDLNQKTGIALVIVTHNQEIAQRAPKILELKNGKLWTK</sequence>
<dbReference type="InterPro" id="IPR027417">
    <property type="entry name" value="P-loop_NTPase"/>
</dbReference>
<accession>A0A933MK08</accession>
<dbReference type="InterPro" id="IPR017911">
    <property type="entry name" value="MacB-like_ATP-bd"/>
</dbReference>
<dbReference type="SMART" id="SM00382">
    <property type="entry name" value="AAA"/>
    <property type="match status" value="1"/>
</dbReference>
<evidence type="ECO:0000256" key="2">
    <source>
        <dbReference type="ARBA" id="ARBA00022448"/>
    </source>
</evidence>
<dbReference type="InterPro" id="IPR003439">
    <property type="entry name" value="ABC_transporter-like_ATP-bd"/>
</dbReference>